<organism evidence="1 2">
    <name type="scientific">Athene cunicularia</name>
    <name type="common">Burrowing owl</name>
    <name type="synonym">Speotyto cunicularia</name>
    <dbReference type="NCBI Taxonomy" id="194338"/>
    <lineage>
        <taxon>Eukaryota</taxon>
        <taxon>Metazoa</taxon>
        <taxon>Chordata</taxon>
        <taxon>Craniata</taxon>
        <taxon>Vertebrata</taxon>
        <taxon>Euteleostomi</taxon>
        <taxon>Archelosauria</taxon>
        <taxon>Archosauria</taxon>
        <taxon>Dinosauria</taxon>
        <taxon>Saurischia</taxon>
        <taxon>Theropoda</taxon>
        <taxon>Coelurosauria</taxon>
        <taxon>Aves</taxon>
        <taxon>Neognathae</taxon>
        <taxon>Neoaves</taxon>
        <taxon>Telluraves</taxon>
        <taxon>Strigiformes</taxon>
        <taxon>Strigidae</taxon>
        <taxon>Athene</taxon>
    </lineage>
</organism>
<sequence length="76" mass="8185">MSNRGLCRELGHSLSAPAECTAKGWLFQVQSAKRPVRAITGPHRTSRSAGMRAGACLCFITHRSLVDTSKESQAIS</sequence>
<dbReference type="Proteomes" id="UP000472269">
    <property type="component" value="Unplaced"/>
</dbReference>
<protein>
    <submittedName>
        <fullName evidence="1">Uncharacterized protein</fullName>
    </submittedName>
</protein>
<accession>A0A663MTH9</accession>
<dbReference type="Ensembl" id="ENSACUT00000016855.1">
    <property type="protein sequence ID" value="ENSACUP00000015800.1"/>
    <property type="gene ID" value="ENSACUG00000010594.1"/>
</dbReference>
<proteinExistence type="predicted"/>
<dbReference type="AlphaFoldDB" id="A0A663MTH9"/>
<evidence type="ECO:0000313" key="2">
    <source>
        <dbReference type="Proteomes" id="UP000472269"/>
    </source>
</evidence>
<reference evidence="1" key="1">
    <citation type="submission" date="2025-08" db="UniProtKB">
        <authorList>
            <consortium name="Ensembl"/>
        </authorList>
    </citation>
    <scope>IDENTIFICATION</scope>
</reference>
<evidence type="ECO:0000313" key="1">
    <source>
        <dbReference type="Ensembl" id="ENSACUP00000015800.1"/>
    </source>
</evidence>
<name>A0A663MTH9_ATHCN</name>
<reference evidence="1" key="2">
    <citation type="submission" date="2025-09" db="UniProtKB">
        <authorList>
            <consortium name="Ensembl"/>
        </authorList>
    </citation>
    <scope>IDENTIFICATION</scope>
</reference>
<keyword evidence="2" id="KW-1185">Reference proteome</keyword>